<dbReference type="NCBIfam" id="NF045971">
    <property type="entry name" value="conju_CD1110"/>
    <property type="match status" value="1"/>
</dbReference>
<dbReference type="EMBL" id="JACOIH010000015">
    <property type="protein sequence ID" value="MBC3939140.1"/>
    <property type="molecule type" value="Genomic_DNA"/>
</dbReference>
<evidence type="ECO:0000313" key="2">
    <source>
        <dbReference type="Proteomes" id="UP000602181"/>
    </source>
</evidence>
<dbReference type="InterPro" id="IPR051162">
    <property type="entry name" value="T4SS_component"/>
</dbReference>
<gene>
    <name evidence="1" type="ORF">H8R05_09480</name>
</gene>
<dbReference type="PANTHER" id="PTHR30121">
    <property type="entry name" value="UNCHARACTERIZED PROTEIN YJGR-RELATED"/>
    <property type="match status" value="1"/>
</dbReference>
<keyword evidence="2" id="KW-1185">Reference proteome</keyword>
<reference evidence="1 2" key="1">
    <citation type="submission" date="2020-08" db="EMBL/GenBank/DDBJ databases">
        <authorList>
            <person name="Liu C."/>
            <person name="Sun Q."/>
        </authorList>
    </citation>
    <scope>NUCLEOTIDE SEQUENCE [LARGE SCALE GENOMIC DNA]</scope>
    <source>
        <strain evidence="1 2">22A2-44</strain>
    </source>
</reference>
<dbReference type="PANTHER" id="PTHR30121:SF6">
    <property type="entry name" value="SLR6007 PROTEIN"/>
    <property type="match status" value="1"/>
</dbReference>
<organism evidence="1 2">
    <name type="scientific">Anaerotruncus massiliensis</name>
    <name type="common">ex Togo et al. 2019</name>
    <dbReference type="NCBI Taxonomy" id="1673720"/>
    <lineage>
        <taxon>Bacteria</taxon>
        <taxon>Bacillati</taxon>
        <taxon>Bacillota</taxon>
        <taxon>Clostridia</taxon>
        <taxon>Eubacteriales</taxon>
        <taxon>Oscillospiraceae</taxon>
        <taxon>Anaerotruncus</taxon>
    </lineage>
</organism>
<proteinExistence type="predicted"/>
<protein>
    <submittedName>
        <fullName evidence="1">Conjugal transfer protein TraE</fullName>
    </submittedName>
</protein>
<dbReference type="InterPro" id="IPR027417">
    <property type="entry name" value="P-loop_NTPase"/>
</dbReference>
<dbReference type="SUPFAM" id="SSF52540">
    <property type="entry name" value="P-loop containing nucleoside triphosphate hydrolases"/>
    <property type="match status" value="1"/>
</dbReference>
<sequence length="809" mass="91024">MFRKRKPEPQARQTAKPTVKLTAAEKREISRILETARGDGKPHSAQDTIPFRQMYPDGLCRLDDTTWSRCLEFEDVNYQLAKPDDQTAIFEALCDMYNAHDASIGMELSLVCRKVNKADFRKRIEIAAQEDKFDTVRALYTDMLRGQLEHGNNGMVKTKFLVLTIEAKNSKEAKARFSRIMLDALNYFKAMGALAKVLDGKEWLAVLHGVLHPDGDPFSFAWEWLAPSGLSVKDFIAPSSFRFGEARRFQMGSKVGAVSFLQITAPELNDRVLADLLDTDSSIFVSVHIRSMDQNEAIKTVKRKITDLDSMKIDAQKRAAREGFDMDIIPTDIATYAGEAKNILRDLQNRNERMFLMTFLVVNVADTKQKLENDIFRASSVAQKHNCHLVRLDFQQEQGLVSALPLGVNQIRIERGLTTSAVAIFVPFISQELFQSGEALYYGLNATSGNMILADRKQLKTPNGLILGTPGSGKSFSAKREILNVFLVTKDDIIICDPEAEYFPLVHRLGGQVIKISPTSSQYVNPMDMSLNYSEDDNPLALKSDFILSFCELAAGGRNGLEPVEKTVIDRAVRVVYRPYLADPKPENVPVLGDLYDEIRRQPEPEAQRIAAALELYVHGSLNVFNHRTNVDINNRLVCFDIKELGKQLKNLGMLVIQDQVWNRVTVNRSEGKSTRYYVDEFHLLLRGEVGAWSVEIWKRFRKWGGIPTGITQNIKDLLASPEIENIFENSDFIYLLNQASGDRKILCERLNISTQQAAHISNAGPGEGLIFFGNVILPFVDHFPQDNELYSIMTTKLGETGKGGTVHE</sequence>
<dbReference type="Proteomes" id="UP000602181">
    <property type="component" value="Unassembled WGS sequence"/>
</dbReference>
<name>A0ABR7AFC4_9FIRM</name>
<dbReference type="RefSeq" id="WP_186895852.1">
    <property type="nucleotide sequence ID" value="NZ_JACOIH010000015.1"/>
</dbReference>
<accession>A0ABR7AFC4</accession>
<comment type="caution">
    <text evidence="1">The sequence shown here is derived from an EMBL/GenBank/DDBJ whole genome shotgun (WGS) entry which is preliminary data.</text>
</comment>
<evidence type="ECO:0000313" key="1">
    <source>
        <dbReference type="EMBL" id="MBC3939140.1"/>
    </source>
</evidence>
<dbReference type="Gene3D" id="3.40.50.300">
    <property type="entry name" value="P-loop containing nucleotide triphosphate hydrolases"/>
    <property type="match status" value="1"/>
</dbReference>
<dbReference type="Gene3D" id="1.10.8.730">
    <property type="match status" value="1"/>
</dbReference>